<protein>
    <submittedName>
        <fullName evidence="1">Uncharacterized protein</fullName>
    </submittedName>
</protein>
<evidence type="ECO:0000313" key="2">
    <source>
        <dbReference type="Proteomes" id="UP000006166"/>
    </source>
</evidence>
<dbReference type="Proteomes" id="UP000006166">
    <property type="component" value="Plasmid SV1_cp32-4"/>
</dbReference>
<dbReference type="InterPro" id="IPR007910">
    <property type="entry name" value="DUF735"/>
</dbReference>
<gene>
    <name evidence="1" type="ORF">BSV1_R28</name>
</gene>
<dbReference type="AlphaFoldDB" id="A0A806C593"/>
<dbReference type="EMBL" id="CP001520">
    <property type="protein sequence ID" value="ACN93411.1"/>
    <property type="molecule type" value="Genomic_DNA"/>
</dbReference>
<reference evidence="1 2" key="1">
    <citation type="journal article" date="2011" name="J. Bacteriol.">
        <title>Whole genome sequence of an unusual Borrelia burgdorferi sensu lato isolate.</title>
        <authorList>
            <person name="Casjens S.R."/>
            <person name="Fraser-Liggett C.M."/>
            <person name="Mongodin E.F."/>
            <person name="Qiu W.G."/>
            <person name="Dunn J.J."/>
            <person name="Luft B.J."/>
            <person name="Schutzer S.E."/>
        </authorList>
    </citation>
    <scope>NUCLEOTIDE SEQUENCE [LARGE SCALE GENOMIC DNA]</scope>
    <source>
        <strain evidence="1 2">SV1</strain>
    </source>
</reference>
<keyword evidence="2" id="KW-1185">Reference proteome</keyword>
<proteinExistence type="predicted"/>
<dbReference type="RefSeq" id="WP_012672896.1">
    <property type="nucleotide sequence ID" value="NC_012260.1"/>
</dbReference>
<accession>A0A806C593</accession>
<name>A0A806C593_9SPIR</name>
<evidence type="ECO:0000313" key="1">
    <source>
        <dbReference type="EMBL" id="ACN93411.1"/>
    </source>
</evidence>
<sequence>MKISNFFKDTQVHKFMITENEYTQKLLNELKFINSNFISVDAKKYKIKIYCYIDISSLIDFLRTNSNFAKYYKRYQQCYYLLYAILVLMSHLG</sequence>
<geneLocation type="plasmid" evidence="1 2">
    <name>SV1_cp32-4</name>
</geneLocation>
<dbReference type="Pfam" id="PF05246">
    <property type="entry name" value="DUF735"/>
    <property type="match status" value="1"/>
</dbReference>
<organism evidence="1 2">
    <name type="scientific">Borreliella finlandensis</name>
    <dbReference type="NCBI Taxonomy" id="498741"/>
    <lineage>
        <taxon>Bacteria</taxon>
        <taxon>Pseudomonadati</taxon>
        <taxon>Spirochaetota</taxon>
        <taxon>Spirochaetia</taxon>
        <taxon>Spirochaetales</taxon>
        <taxon>Borreliaceae</taxon>
        <taxon>Borreliella</taxon>
    </lineage>
</organism>
<keyword evidence="1" id="KW-0614">Plasmid</keyword>